<keyword evidence="4" id="KW-1017">Isopeptide bond</keyword>
<dbReference type="GO" id="GO:0005634">
    <property type="term" value="C:nucleus"/>
    <property type="evidence" value="ECO:0007669"/>
    <property type="project" value="UniProtKB-SubCell"/>
</dbReference>
<feature type="domain" description="Zinc-finger" evidence="11">
    <location>
        <begin position="142"/>
        <end position="237"/>
    </location>
</feature>
<proteinExistence type="predicted"/>
<accession>A0AAW1RIK3</accession>
<dbReference type="GO" id="GO:0006355">
    <property type="term" value="P:regulation of DNA-templated transcription"/>
    <property type="evidence" value="ECO:0007669"/>
    <property type="project" value="InterPro"/>
</dbReference>
<keyword evidence="3" id="KW-0963">Cytoplasm</keyword>
<evidence type="ECO:0000256" key="3">
    <source>
        <dbReference type="ARBA" id="ARBA00022490"/>
    </source>
</evidence>
<organism evidence="12 13">
    <name type="scientific">Apatococcus lobatus</name>
    <dbReference type="NCBI Taxonomy" id="904363"/>
    <lineage>
        <taxon>Eukaryota</taxon>
        <taxon>Viridiplantae</taxon>
        <taxon>Chlorophyta</taxon>
        <taxon>core chlorophytes</taxon>
        <taxon>Trebouxiophyceae</taxon>
        <taxon>Chlorellales</taxon>
        <taxon>Chlorellaceae</taxon>
        <taxon>Apatococcus</taxon>
    </lineage>
</organism>
<feature type="region of interest" description="Disordered" evidence="10">
    <location>
        <begin position="248"/>
        <end position="297"/>
    </location>
</feature>
<evidence type="ECO:0000256" key="9">
    <source>
        <dbReference type="ARBA" id="ARBA00023242"/>
    </source>
</evidence>
<reference evidence="12 13" key="1">
    <citation type="journal article" date="2024" name="Nat. Commun.">
        <title>Phylogenomics reveals the evolutionary origins of lichenization in chlorophyte algae.</title>
        <authorList>
            <person name="Puginier C."/>
            <person name="Libourel C."/>
            <person name="Otte J."/>
            <person name="Skaloud P."/>
            <person name="Haon M."/>
            <person name="Grisel S."/>
            <person name="Petersen M."/>
            <person name="Berrin J.G."/>
            <person name="Delaux P.M."/>
            <person name="Dal Grande F."/>
            <person name="Keller J."/>
        </authorList>
    </citation>
    <scope>NUCLEOTIDE SEQUENCE [LARGE SCALE GENOMIC DNA]</scope>
    <source>
        <strain evidence="12 13">SAG 2145</strain>
    </source>
</reference>
<gene>
    <name evidence="12" type="ORF">WJX74_007989</name>
</gene>
<evidence type="ECO:0000256" key="2">
    <source>
        <dbReference type="ARBA" id="ARBA00004496"/>
    </source>
</evidence>
<keyword evidence="6" id="KW-0832">Ubl conjugation</keyword>
<evidence type="ECO:0000256" key="10">
    <source>
        <dbReference type="SAM" id="MobiDB-lite"/>
    </source>
</evidence>
<dbReference type="Pfam" id="PF10497">
    <property type="entry name" value="zf-4CXXC_R1"/>
    <property type="match status" value="1"/>
</dbReference>
<evidence type="ECO:0000313" key="13">
    <source>
        <dbReference type="Proteomes" id="UP001438707"/>
    </source>
</evidence>
<keyword evidence="9" id="KW-0539">Nucleus</keyword>
<evidence type="ECO:0000256" key="1">
    <source>
        <dbReference type="ARBA" id="ARBA00004123"/>
    </source>
</evidence>
<evidence type="ECO:0000259" key="11">
    <source>
        <dbReference type="Pfam" id="PF10497"/>
    </source>
</evidence>
<evidence type="ECO:0000256" key="8">
    <source>
        <dbReference type="ARBA" id="ARBA00023163"/>
    </source>
</evidence>
<evidence type="ECO:0000313" key="12">
    <source>
        <dbReference type="EMBL" id="KAK9833126.1"/>
    </source>
</evidence>
<feature type="compositionally biased region" description="Basic and acidic residues" evidence="10">
    <location>
        <begin position="80"/>
        <end position="97"/>
    </location>
</feature>
<keyword evidence="8" id="KW-0804">Transcription</keyword>
<name>A0AAW1RIK3_9CHLO</name>
<evidence type="ECO:0000256" key="7">
    <source>
        <dbReference type="ARBA" id="ARBA00023015"/>
    </source>
</evidence>
<comment type="subcellular location">
    <subcellularLocation>
        <location evidence="2">Cytoplasm</location>
    </subcellularLocation>
    <subcellularLocation>
        <location evidence="1">Nucleus</location>
    </subcellularLocation>
</comment>
<dbReference type="GO" id="GO:0005737">
    <property type="term" value="C:cytoplasm"/>
    <property type="evidence" value="ECO:0007669"/>
    <property type="project" value="UniProtKB-SubCell"/>
</dbReference>
<comment type="caution">
    <text evidence="12">The sequence shown here is derived from an EMBL/GenBank/DDBJ whole genome shotgun (WGS) entry which is preliminary data.</text>
</comment>
<evidence type="ECO:0000256" key="5">
    <source>
        <dbReference type="ARBA" id="ARBA00022553"/>
    </source>
</evidence>
<evidence type="ECO:0000256" key="4">
    <source>
        <dbReference type="ARBA" id="ARBA00022499"/>
    </source>
</evidence>
<dbReference type="Proteomes" id="UP001438707">
    <property type="component" value="Unassembled WGS sequence"/>
</dbReference>
<feature type="compositionally biased region" description="Basic residues" evidence="10">
    <location>
        <begin position="40"/>
        <end position="50"/>
    </location>
</feature>
<dbReference type="PANTHER" id="PTHR31169">
    <property type="entry name" value="OS05G0300700 PROTEIN"/>
    <property type="match status" value="1"/>
</dbReference>
<keyword evidence="5" id="KW-0597">Phosphoprotein</keyword>
<keyword evidence="13" id="KW-1185">Reference proteome</keyword>
<dbReference type="AlphaFoldDB" id="A0AAW1RIK3"/>
<feature type="compositionally biased region" description="Basic residues" evidence="10">
    <location>
        <begin position="287"/>
        <end position="297"/>
    </location>
</feature>
<dbReference type="InterPro" id="IPR018866">
    <property type="entry name" value="Znf-4CXXC_R1"/>
</dbReference>
<dbReference type="InterPro" id="IPR040221">
    <property type="entry name" value="CDCA7/CDA7L"/>
</dbReference>
<feature type="region of interest" description="Disordered" evidence="10">
    <location>
        <begin position="36"/>
        <end position="98"/>
    </location>
</feature>
<dbReference type="EMBL" id="JALJOS010000011">
    <property type="protein sequence ID" value="KAK9833126.1"/>
    <property type="molecule type" value="Genomic_DNA"/>
</dbReference>
<dbReference type="PANTHER" id="PTHR31169:SF23">
    <property type="entry name" value="OS03G0572250 PROTEIN"/>
    <property type="match status" value="1"/>
</dbReference>
<keyword evidence="7" id="KW-0805">Transcription regulation</keyword>
<sequence length="297" mass="32659">MLSQYEQERADRIAQNQLRLKQLGLHETVDQFARVAGQPVRRRAAPRPKRPITAEDLAAAPRRRSERGAGKAAVNYDESALDRADGSRTGRAKREGSGKALVLVQGPTKESYTQEQAASLGSCEEPWDLFVDGYDAAGQRVYDKIEGKTCHQCRQKTICKHTSCSSCELLVGVFCGDCLYMRYGENLNELDMAKWVCPVCRGICNCSFHRSRRGWAPTGSMYRSAIAAGYKSVAHFLVLTHLDESEDQGPVTSSAAESAAEPPLTNLTAVPPEESVIEVVTQAPPKRATRSSSRRPN</sequence>
<protein>
    <recommendedName>
        <fullName evidence="11">Zinc-finger domain-containing protein</fullName>
    </recommendedName>
</protein>
<evidence type="ECO:0000256" key="6">
    <source>
        <dbReference type="ARBA" id="ARBA00022843"/>
    </source>
</evidence>